<evidence type="ECO:0000313" key="6">
    <source>
        <dbReference type="Proteomes" id="UP001152795"/>
    </source>
</evidence>
<feature type="region of interest" description="Disordered" evidence="4">
    <location>
        <begin position="189"/>
        <end position="236"/>
    </location>
</feature>
<comment type="caution">
    <text evidence="5">The sequence shown here is derived from an EMBL/GenBank/DDBJ whole genome shotgun (WGS) entry which is preliminary data.</text>
</comment>
<reference evidence="5" key="1">
    <citation type="submission" date="2020-04" db="EMBL/GenBank/DDBJ databases">
        <authorList>
            <person name="Alioto T."/>
            <person name="Alioto T."/>
            <person name="Gomez Garrido J."/>
        </authorList>
    </citation>
    <scope>NUCLEOTIDE SEQUENCE</scope>
    <source>
        <strain evidence="5">A484AB</strain>
    </source>
</reference>
<dbReference type="PANTHER" id="PTHR35081:SF1">
    <property type="entry name" value="COILED-COIL DOMAIN-CONTAINING PROTEIN 105"/>
    <property type="match status" value="1"/>
</dbReference>
<dbReference type="EMBL" id="CACRXK020006628">
    <property type="protein sequence ID" value="CAB4009946.1"/>
    <property type="molecule type" value="Genomic_DNA"/>
</dbReference>
<feature type="coiled-coil region" evidence="3">
    <location>
        <begin position="77"/>
        <end position="104"/>
    </location>
</feature>
<dbReference type="GO" id="GO:0005737">
    <property type="term" value="C:cytoplasm"/>
    <property type="evidence" value="ECO:0007669"/>
    <property type="project" value="UniProtKB-SubCell"/>
</dbReference>
<keyword evidence="2" id="KW-0963">Cytoplasm</keyword>
<dbReference type="GO" id="GO:0005929">
    <property type="term" value="C:cilium"/>
    <property type="evidence" value="ECO:0007669"/>
    <property type="project" value="UniProtKB-ARBA"/>
</dbReference>
<dbReference type="Proteomes" id="UP001152795">
    <property type="component" value="Unassembled WGS sequence"/>
</dbReference>
<accession>A0A7D9EJL0</accession>
<comment type="subcellular location">
    <subcellularLocation>
        <location evidence="1">Cytoplasm</location>
    </subcellularLocation>
</comment>
<dbReference type="InterPro" id="IPR048256">
    <property type="entry name" value="Tektin-like"/>
</dbReference>
<dbReference type="AlphaFoldDB" id="A0A7D9EJL0"/>
<dbReference type="InterPro" id="IPR038949">
    <property type="entry name" value="TEKTL1"/>
</dbReference>
<evidence type="ECO:0000256" key="3">
    <source>
        <dbReference type="SAM" id="Coils"/>
    </source>
</evidence>
<evidence type="ECO:0000313" key="5">
    <source>
        <dbReference type="EMBL" id="CAB4009946.1"/>
    </source>
</evidence>
<name>A0A7D9EJL0_PARCT</name>
<keyword evidence="3" id="KW-0175">Coiled coil</keyword>
<organism evidence="5 6">
    <name type="scientific">Paramuricea clavata</name>
    <name type="common">Red gorgonian</name>
    <name type="synonym">Violescent sea-whip</name>
    <dbReference type="NCBI Taxonomy" id="317549"/>
    <lineage>
        <taxon>Eukaryota</taxon>
        <taxon>Metazoa</taxon>
        <taxon>Cnidaria</taxon>
        <taxon>Anthozoa</taxon>
        <taxon>Octocorallia</taxon>
        <taxon>Malacalcyonacea</taxon>
        <taxon>Plexauridae</taxon>
        <taxon>Paramuricea</taxon>
    </lineage>
</organism>
<gene>
    <name evidence="5" type="ORF">PACLA_8A083627</name>
</gene>
<evidence type="ECO:0000256" key="1">
    <source>
        <dbReference type="ARBA" id="ARBA00004496"/>
    </source>
</evidence>
<proteinExistence type="predicted"/>
<feature type="compositionally biased region" description="Low complexity" evidence="4">
    <location>
        <begin position="217"/>
        <end position="230"/>
    </location>
</feature>
<protein>
    <submittedName>
        <fullName evidence="5">Uncharacterized protein</fullName>
    </submittedName>
</protein>
<dbReference type="OrthoDB" id="9896158at2759"/>
<dbReference type="Pfam" id="PF03148">
    <property type="entry name" value="Tektin"/>
    <property type="match status" value="1"/>
</dbReference>
<dbReference type="PANTHER" id="PTHR35081">
    <property type="entry name" value="COILED-COIL DOMAIN-CONTAINING PROTEIN 105"/>
    <property type="match status" value="1"/>
</dbReference>
<evidence type="ECO:0000256" key="4">
    <source>
        <dbReference type="SAM" id="MobiDB-lite"/>
    </source>
</evidence>
<keyword evidence="6" id="KW-1185">Reference proteome</keyword>
<evidence type="ECO:0000256" key="2">
    <source>
        <dbReference type="ARBA" id="ARBA00022490"/>
    </source>
</evidence>
<sequence>MEVTRATIGSDSWKKASVKNLQLGKAVMDRSEHACELGKELDPLPSLRDNCIQQSNARIHAYVRATRAVVVKLRESLLDTNKEIKSLTRCKESLERALEHVRKDLLLNQRSCEVRAKRPPRERLQDGADNLLTNERQRLLKLKRTLENQLRSVQKQLHHLDSCRQRLSAVLQERSQATDLICQAVSSVKGSPNRSRDRFLEKPQTPPVEPLGPYTPEAAQSISSASQARESSARLRRSVNEAIEDANQLQHSTHFSVNHGLTQKVAETVNIKQHLQVSSGQTKMAINRGQRWFHSTGLSMGYALGPVTYSDLTTREKLDRPVVCVFQRHPGNQLPEARDIIAGNDGLLDSLNATDRNLGLLKLTKLRLDADARDKSEAALLDSKVVRMRRRLANHRWVVGDQIKC</sequence>